<evidence type="ECO:0000313" key="2">
    <source>
        <dbReference type="EMBL" id="POR35821.1"/>
    </source>
</evidence>
<feature type="region of interest" description="Disordered" evidence="1">
    <location>
        <begin position="65"/>
        <end position="92"/>
    </location>
</feature>
<dbReference type="OrthoDB" id="4526039at2759"/>
<evidence type="ECO:0000313" key="3">
    <source>
        <dbReference type="Proteomes" id="UP000237481"/>
    </source>
</evidence>
<feature type="compositionally biased region" description="Low complexity" evidence="1">
    <location>
        <begin position="71"/>
        <end position="91"/>
    </location>
</feature>
<gene>
    <name evidence="2" type="ORF">TPAR_03984</name>
</gene>
<dbReference type="EMBL" id="PKSG01000398">
    <property type="protein sequence ID" value="POR35821.1"/>
    <property type="molecule type" value="Genomic_DNA"/>
</dbReference>
<organism evidence="2 3">
    <name type="scientific">Tolypocladium paradoxum</name>
    <dbReference type="NCBI Taxonomy" id="94208"/>
    <lineage>
        <taxon>Eukaryota</taxon>
        <taxon>Fungi</taxon>
        <taxon>Dikarya</taxon>
        <taxon>Ascomycota</taxon>
        <taxon>Pezizomycotina</taxon>
        <taxon>Sordariomycetes</taxon>
        <taxon>Hypocreomycetidae</taxon>
        <taxon>Hypocreales</taxon>
        <taxon>Ophiocordycipitaceae</taxon>
        <taxon>Tolypocladium</taxon>
    </lineage>
</organism>
<reference evidence="2 3" key="1">
    <citation type="submission" date="2018-01" db="EMBL/GenBank/DDBJ databases">
        <title>Harnessing the power of phylogenomics to disentangle the directionality and signatures of interkingdom host jumping in the parasitic fungal genus Tolypocladium.</title>
        <authorList>
            <person name="Quandt C.A."/>
            <person name="Patterson W."/>
            <person name="Spatafora J.W."/>
        </authorList>
    </citation>
    <scope>NUCLEOTIDE SEQUENCE [LARGE SCALE GENOMIC DNA]</scope>
    <source>
        <strain evidence="2 3">NRBC 100945</strain>
    </source>
</reference>
<sequence>MEGSWRMGIGYHGLKDPRAYEIASNRTYLVATVWGYDRGIDPKLVKTPEVSLVCLSPWTGYVPPPPPLVNTTTSSGTSSLPPTTTSSSKSSVAKRFAATALPIPGM</sequence>
<accession>A0A2S4L049</accession>
<dbReference type="AlphaFoldDB" id="A0A2S4L049"/>
<name>A0A2S4L049_9HYPO</name>
<evidence type="ECO:0000256" key="1">
    <source>
        <dbReference type="SAM" id="MobiDB-lite"/>
    </source>
</evidence>
<proteinExistence type="predicted"/>
<dbReference type="Proteomes" id="UP000237481">
    <property type="component" value="Unassembled WGS sequence"/>
</dbReference>
<keyword evidence="3" id="KW-1185">Reference proteome</keyword>
<comment type="caution">
    <text evidence="2">The sequence shown here is derived from an EMBL/GenBank/DDBJ whole genome shotgun (WGS) entry which is preliminary data.</text>
</comment>
<protein>
    <submittedName>
        <fullName evidence="2">Uncharacterized protein</fullName>
    </submittedName>
</protein>